<dbReference type="Pfam" id="PF07168">
    <property type="entry name" value="Ureide_permease"/>
    <property type="match status" value="2"/>
</dbReference>
<evidence type="ECO:0000256" key="2">
    <source>
        <dbReference type="ARBA" id="ARBA00006117"/>
    </source>
</evidence>
<dbReference type="InterPro" id="IPR010651">
    <property type="entry name" value="Sugar_transport"/>
</dbReference>
<evidence type="ECO:0000256" key="3">
    <source>
        <dbReference type="ARBA" id="ARBA00022692"/>
    </source>
</evidence>
<keyword evidence="3 6" id="KW-0812">Transmembrane</keyword>
<evidence type="ECO:0000256" key="1">
    <source>
        <dbReference type="ARBA" id="ARBA00004141"/>
    </source>
</evidence>
<organism evidence="7 8">
    <name type="scientific">Candidatus Glassbacteria bacterium RIFCSPLOWO2_12_FULL_58_11</name>
    <dbReference type="NCBI Taxonomy" id="1817867"/>
    <lineage>
        <taxon>Bacteria</taxon>
        <taxon>Candidatus Glassiibacteriota</taxon>
    </lineage>
</organism>
<dbReference type="GO" id="GO:0015144">
    <property type="term" value="F:carbohydrate transmembrane transporter activity"/>
    <property type="evidence" value="ECO:0007669"/>
    <property type="project" value="InterPro"/>
</dbReference>
<dbReference type="PANTHER" id="PTHR16119:SF17">
    <property type="entry name" value="TRANSMEMBRANE PROTEIN 144"/>
    <property type="match status" value="1"/>
</dbReference>
<feature type="transmembrane region" description="Helical" evidence="6">
    <location>
        <begin position="168"/>
        <end position="186"/>
    </location>
</feature>
<feature type="transmembrane region" description="Helical" evidence="6">
    <location>
        <begin position="109"/>
        <end position="129"/>
    </location>
</feature>
<sequence>MFILNSYATAVIFCIVTMLCWGSWANTQKLAGRHWRFELFYWDYALGVLLLSVIFGLTLGSTGTAGRSFLADLAQAERANIFSAVLGGIIFNLSNILLVAAIATAGMAVAFPVGVGLALVIGVVTSYLVKPEGNPTILLLGVGVVVLAIILDAVAYRRLGSGSSSGTRGIVLSVAAGVLMGFFYRWVAQSRAADFINPQAGMLTPYGAVFFFSLGLFLSNFLWNTLAMKFPFAGEPVPLKDYFKGSAGVHLTGILGGIIWNVGMSFSIIASGQAGFAISYGLGQGATMVAAFWGVFIWREFSGAPKGTAKLLAAMFAGYIIGLSLIIYARTAAGG</sequence>
<gene>
    <name evidence="7" type="ORF">A3F83_06675</name>
</gene>
<comment type="subcellular location">
    <subcellularLocation>
        <location evidence="1">Membrane</location>
        <topology evidence="1">Multi-pass membrane protein</topology>
    </subcellularLocation>
</comment>
<feature type="transmembrane region" description="Helical" evidence="6">
    <location>
        <begin position="6"/>
        <end position="27"/>
    </location>
</feature>
<reference evidence="7 8" key="1">
    <citation type="journal article" date="2016" name="Nat. Commun.">
        <title>Thousands of microbial genomes shed light on interconnected biogeochemical processes in an aquifer system.</title>
        <authorList>
            <person name="Anantharaman K."/>
            <person name="Brown C.T."/>
            <person name="Hug L.A."/>
            <person name="Sharon I."/>
            <person name="Castelle C.J."/>
            <person name="Probst A.J."/>
            <person name="Thomas B.C."/>
            <person name="Singh A."/>
            <person name="Wilkins M.J."/>
            <person name="Karaoz U."/>
            <person name="Brodie E.L."/>
            <person name="Williams K.H."/>
            <person name="Hubbard S.S."/>
            <person name="Banfield J.F."/>
        </authorList>
    </citation>
    <scope>NUCLEOTIDE SEQUENCE [LARGE SCALE GENOMIC DNA]</scope>
</reference>
<evidence type="ECO:0000256" key="5">
    <source>
        <dbReference type="ARBA" id="ARBA00023136"/>
    </source>
</evidence>
<keyword evidence="5 6" id="KW-0472">Membrane</keyword>
<feature type="transmembrane region" description="Helical" evidence="6">
    <location>
        <begin position="206"/>
        <end position="226"/>
    </location>
</feature>
<comment type="similarity">
    <text evidence="2">Belongs to the GRP transporter (TC 2.A.7.5) family.</text>
</comment>
<dbReference type="STRING" id="1817867.A3F83_06675"/>
<accession>A0A1F5YRP4</accession>
<dbReference type="PANTHER" id="PTHR16119">
    <property type="entry name" value="TRANSMEMBRANE PROTEIN 144"/>
    <property type="match status" value="1"/>
</dbReference>
<dbReference type="GO" id="GO:0016020">
    <property type="term" value="C:membrane"/>
    <property type="evidence" value="ECO:0007669"/>
    <property type="project" value="UniProtKB-SubCell"/>
</dbReference>
<feature type="transmembrane region" description="Helical" evidence="6">
    <location>
        <begin position="135"/>
        <end position="156"/>
    </location>
</feature>
<feature type="transmembrane region" description="Helical" evidence="6">
    <location>
        <begin position="39"/>
        <end position="61"/>
    </location>
</feature>
<proteinExistence type="inferred from homology"/>
<feature type="transmembrane region" description="Helical" evidence="6">
    <location>
        <begin position="311"/>
        <end position="329"/>
    </location>
</feature>
<dbReference type="InterPro" id="IPR009834">
    <property type="entry name" value="Ureide_permease"/>
</dbReference>
<feature type="transmembrane region" description="Helical" evidence="6">
    <location>
        <begin position="276"/>
        <end position="299"/>
    </location>
</feature>
<name>A0A1F5YRP4_9BACT</name>
<evidence type="ECO:0000256" key="4">
    <source>
        <dbReference type="ARBA" id="ARBA00022989"/>
    </source>
</evidence>
<dbReference type="EMBL" id="MFIX01000169">
    <property type="protein sequence ID" value="OGG02850.1"/>
    <property type="molecule type" value="Genomic_DNA"/>
</dbReference>
<evidence type="ECO:0000313" key="7">
    <source>
        <dbReference type="EMBL" id="OGG02850.1"/>
    </source>
</evidence>
<comment type="caution">
    <text evidence="7">The sequence shown here is derived from an EMBL/GenBank/DDBJ whole genome shotgun (WGS) entry which is preliminary data.</text>
</comment>
<feature type="transmembrane region" description="Helical" evidence="6">
    <location>
        <begin position="247"/>
        <end position="270"/>
    </location>
</feature>
<evidence type="ECO:0000256" key="6">
    <source>
        <dbReference type="SAM" id="Phobius"/>
    </source>
</evidence>
<feature type="transmembrane region" description="Helical" evidence="6">
    <location>
        <begin position="81"/>
        <end position="102"/>
    </location>
</feature>
<dbReference type="AlphaFoldDB" id="A0A1F5YRP4"/>
<keyword evidence="4 6" id="KW-1133">Transmembrane helix</keyword>
<dbReference type="Proteomes" id="UP000179129">
    <property type="component" value="Unassembled WGS sequence"/>
</dbReference>
<protein>
    <submittedName>
        <fullName evidence="7">Multidrug DMT transporter permease</fullName>
    </submittedName>
</protein>
<evidence type="ECO:0000313" key="8">
    <source>
        <dbReference type="Proteomes" id="UP000179129"/>
    </source>
</evidence>